<accession>A0AAV9ED32</accession>
<organism evidence="1 2">
    <name type="scientific">Acorus calamus</name>
    <name type="common">Sweet flag</name>
    <dbReference type="NCBI Taxonomy" id="4465"/>
    <lineage>
        <taxon>Eukaryota</taxon>
        <taxon>Viridiplantae</taxon>
        <taxon>Streptophyta</taxon>
        <taxon>Embryophyta</taxon>
        <taxon>Tracheophyta</taxon>
        <taxon>Spermatophyta</taxon>
        <taxon>Magnoliopsida</taxon>
        <taxon>Liliopsida</taxon>
        <taxon>Acoraceae</taxon>
        <taxon>Acorus</taxon>
    </lineage>
</organism>
<evidence type="ECO:0000313" key="1">
    <source>
        <dbReference type="EMBL" id="KAK1311069.1"/>
    </source>
</evidence>
<sequence>MISPPSPSAKPLSSTPVHDADAESELAFLSTRSKSEIVDMLRKHTYLDELAQSRRLTCSSSATPCHYHVSYDGGVSTQCDQNYLYHGHTVEEEDSGLVPLNNNNKI</sequence>
<keyword evidence="2" id="KW-1185">Reference proteome</keyword>
<dbReference type="Proteomes" id="UP001180020">
    <property type="component" value="Unassembled WGS sequence"/>
</dbReference>
<reference evidence="1" key="1">
    <citation type="journal article" date="2023" name="Nat. Commun.">
        <title>Diploid and tetraploid genomes of Acorus and the evolution of monocots.</title>
        <authorList>
            <person name="Ma L."/>
            <person name="Liu K.W."/>
            <person name="Li Z."/>
            <person name="Hsiao Y.Y."/>
            <person name="Qi Y."/>
            <person name="Fu T."/>
            <person name="Tang G.D."/>
            <person name="Zhang D."/>
            <person name="Sun W.H."/>
            <person name="Liu D.K."/>
            <person name="Li Y."/>
            <person name="Chen G.Z."/>
            <person name="Liu X.D."/>
            <person name="Liao X.Y."/>
            <person name="Jiang Y.T."/>
            <person name="Yu X."/>
            <person name="Hao Y."/>
            <person name="Huang J."/>
            <person name="Zhao X.W."/>
            <person name="Ke S."/>
            <person name="Chen Y.Y."/>
            <person name="Wu W.L."/>
            <person name="Hsu J.L."/>
            <person name="Lin Y.F."/>
            <person name="Huang M.D."/>
            <person name="Li C.Y."/>
            <person name="Huang L."/>
            <person name="Wang Z.W."/>
            <person name="Zhao X."/>
            <person name="Zhong W.Y."/>
            <person name="Peng D.H."/>
            <person name="Ahmad S."/>
            <person name="Lan S."/>
            <person name="Zhang J.S."/>
            <person name="Tsai W.C."/>
            <person name="Van de Peer Y."/>
            <person name="Liu Z.J."/>
        </authorList>
    </citation>
    <scope>NUCLEOTIDE SEQUENCE</scope>
    <source>
        <strain evidence="1">CP</strain>
    </source>
</reference>
<dbReference type="AlphaFoldDB" id="A0AAV9ED32"/>
<dbReference type="EMBL" id="JAUJYO010000008">
    <property type="protein sequence ID" value="KAK1311069.1"/>
    <property type="molecule type" value="Genomic_DNA"/>
</dbReference>
<proteinExistence type="predicted"/>
<name>A0AAV9ED32_ACOCL</name>
<evidence type="ECO:0000313" key="2">
    <source>
        <dbReference type="Proteomes" id="UP001180020"/>
    </source>
</evidence>
<comment type="caution">
    <text evidence="1">The sequence shown here is derived from an EMBL/GenBank/DDBJ whole genome shotgun (WGS) entry which is preliminary data.</text>
</comment>
<reference evidence="1" key="2">
    <citation type="submission" date="2023-06" db="EMBL/GenBank/DDBJ databases">
        <authorList>
            <person name="Ma L."/>
            <person name="Liu K.-W."/>
            <person name="Li Z."/>
            <person name="Hsiao Y.-Y."/>
            <person name="Qi Y."/>
            <person name="Fu T."/>
            <person name="Tang G."/>
            <person name="Zhang D."/>
            <person name="Sun W.-H."/>
            <person name="Liu D.-K."/>
            <person name="Li Y."/>
            <person name="Chen G.-Z."/>
            <person name="Liu X.-D."/>
            <person name="Liao X.-Y."/>
            <person name="Jiang Y.-T."/>
            <person name="Yu X."/>
            <person name="Hao Y."/>
            <person name="Huang J."/>
            <person name="Zhao X.-W."/>
            <person name="Ke S."/>
            <person name="Chen Y.-Y."/>
            <person name="Wu W.-L."/>
            <person name="Hsu J.-L."/>
            <person name="Lin Y.-F."/>
            <person name="Huang M.-D."/>
            <person name="Li C.-Y."/>
            <person name="Huang L."/>
            <person name="Wang Z.-W."/>
            <person name="Zhao X."/>
            <person name="Zhong W.-Y."/>
            <person name="Peng D.-H."/>
            <person name="Ahmad S."/>
            <person name="Lan S."/>
            <person name="Zhang J.-S."/>
            <person name="Tsai W.-C."/>
            <person name="Van De Peer Y."/>
            <person name="Liu Z.-J."/>
        </authorList>
    </citation>
    <scope>NUCLEOTIDE SEQUENCE</scope>
    <source>
        <strain evidence="1">CP</strain>
        <tissue evidence="1">Leaves</tissue>
    </source>
</reference>
<gene>
    <name evidence="1" type="ORF">QJS10_CPA08g01137</name>
</gene>
<protein>
    <submittedName>
        <fullName evidence="1">Uncharacterized protein</fullName>
    </submittedName>
</protein>